<keyword evidence="8" id="KW-0479">Metal-binding</keyword>
<dbReference type="PROSITE" id="PS00793">
    <property type="entry name" value="DHPS_2"/>
    <property type="match status" value="1"/>
</dbReference>
<reference evidence="14 15" key="1">
    <citation type="submission" date="2016-10" db="EMBL/GenBank/DDBJ databases">
        <authorList>
            <person name="de Groot N.N."/>
        </authorList>
    </citation>
    <scope>NUCLEOTIDE SEQUENCE [LARGE SCALE GENOMIC DNA]</scope>
    <source>
        <strain evidence="14 15">DSM 1736</strain>
    </source>
</reference>
<dbReference type="EC" id="2.5.1.15" evidence="5"/>
<keyword evidence="7" id="KW-0808">Transferase</keyword>
<evidence type="ECO:0000256" key="7">
    <source>
        <dbReference type="ARBA" id="ARBA00022679"/>
    </source>
</evidence>
<protein>
    <recommendedName>
        <fullName evidence="6">Dihydropteroate synthase</fullName>
        <ecNumber evidence="5">2.5.1.15</ecNumber>
    </recommendedName>
    <alternativeName>
        <fullName evidence="11">Dihydropteroate pyrophosphorylase</fullName>
    </alternativeName>
</protein>
<dbReference type="Pfam" id="PF00809">
    <property type="entry name" value="Pterin_bind"/>
    <property type="match status" value="1"/>
</dbReference>
<evidence type="ECO:0000256" key="10">
    <source>
        <dbReference type="ARBA" id="ARBA00022909"/>
    </source>
</evidence>
<dbReference type="GO" id="GO:0046654">
    <property type="term" value="P:tetrahydrofolate biosynthetic process"/>
    <property type="evidence" value="ECO:0007669"/>
    <property type="project" value="UniProtKB-UniPathway"/>
</dbReference>
<dbReference type="PANTHER" id="PTHR20941">
    <property type="entry name" value="FOLATE SYNTHESIS PROTEINS"/>
    <property type="match status" value="1"/>
</dbReference>
<proteinExistence type="inferred from homology"/>
<dbReference type="RefSeq" id="WP_092068389.1">
    <property type="nucleotide sequence ID" value="NZ_FNHB01000001.1"/>
</dbReference>
<sequence>MNFNPRVVEITTARQACLELKKVDCHASGINIMADKAVFRTIKLEQVPAKAASLLKQTFLAKGGEVAVARGTADLSVEYTDVLICATLKQYKLAVSQLKLQPWGLPRLACCIEELLAFAETFPARHYQWSNQQLTIKPGRTLIMGILNITPDSFSDGGKYNRVELAMKRTEELIAAGADIIDIGAESTRPYAGAEVISAREELDRLLPVVEQVIACSSVPISIDTYKSSVAYEALKLGAHMINDVWGLQKDPAMAEVIAKFDVPAIVMHNQQGTHYARDIMAHICEYLQRSVALGVAAGIDRSKMIIDPGIGFGKTPAQNLDVMSRLEQLAAVGCPVLLGTSRKRFIGEVLGAEVDDRVEGTGATVALGIVKGVNIVRVHDVRAMTRVARMMDAMLGSGENG</sequence>
<dbReference type="CDD" id="cd00739">
    <property type="entry name" value="DHPS"/>
    <property type="match status" value="1"/>
</dbReference>
<dbReference type="PROSITE" id="PS00792">
    <property type="entry name" value="DHPS_1"/>
    <property type="match status" value="1"/>
</dbReference>
<evidence type="ECO:0000313" key="14">
    <source>
        <dbReference type="EMBL" id="SDL75211.1"/>
    </source>
</evidence>
<dbReference type="EMBL" id="FNHB01000001">
    <property type="protein sequence ID" value="SDL75211.1"/>
    <property type="molecule type" value="Genomic_DNA"/>
</dbReference>
<evidence type="ECO:0000256" key="3">
    <source>
        <dbReference type="ARBA" id="ARBA00004763"/>
    </source>
</evidence>
<dbReference type="PANTHER" id="PTHR20941:SF1">
    <property type="entry name" value="FOLIC ACID SYNTHESIS PROTEIN FOL1"/>
    <property type="match status" value="1"/>
</dbReference>
<evidence type="ECO:0000256" key="1">
    <source>
        <dbReference type="ARBA" id="ARBA00000012"/>
    </source>
</evidence>
<dbReference type="InterPro" id="IPR011005">
    <property type="entry name" value="Dihydropteroate_synth-like_sf"/>
</dbReference>
<dbReference type="InterPro" id="IPR006390">
    <property type="entry name" value="DHP_synth_dom"/>
</dbReference>
<dbReference type="Gene3D" id="3.20.20.20">
    <property type="entry name" value="Dihydropteroate synthase-like"/>
    <property type="match status" value="1"/>
</dbReference>
<dbReference type="InterPro" id="IPR000489">
    <property type="entry name" value="Pterin-binding_dom"/>
</dbReference>
<dbReference type="Proteomes" id="UP000214880">
    <property type="component" value="Unassembled WGS sequence"/>
</dbReference>
<comment type="function">
    <text evidence="12">Catalyzes the condensation of para-aminobenzoate (pABA) with 6-hydroxymethyl-7,8-dihydropterin diphosphate (DHPt-PP) to form 7,8-dihydropteroate (H2Pte), the immediate precursor of folate derivatives.</text>
</comment>
<evidence type="ECO:0000256" key="11">
    <source>
        <dbReference type="ARBA" id="ARBA00030193"/>
    </source>
</evidence>
<evidence type="ECO:0000256" key="5">
    <source>
        <dbReference type="ARBA" id="ARBA00012458"/>
    </source>
</evidence>
<comment type="catalytic activity">
    <reaction evidence="1">
        <text>(7,8-dihydropterin-6-yl)methyl diphosphate + 4-aminobenzoate = 7,8-dihydropteroate + diphosphate</text>
        <dbReference type="Rhea" id="RHEA:19949"/>
        <dbReference type="ChEBI" id="CHEBI:17836"/>
        <dbReference type="ChEBI" id="CHEBI:17839"/>
        <dbReference type="ChEBI" id="CHEBI:33019"/>
        <dbReference type="ChEBI" id="CHEBI:72950"/>
        <dbReference type="EC" id="2.5.1.15"/>
    </reaction>
</comment>
<dbReference type="GO" id="GO:0046656">
    <property type="term" value="P:folic acid biosynthetic process"/>
    <property type="evidence" value="ECO:0007669"/>
    <property type="project" value="UniProtKB-KW"/>
</dbReference>
<dbReference type="GO" id="GO:0004156">
    <property type="term" value="F:dihydropteroate synthase activity"/>
    <property type="evidence" value="ECO:0007669"/>
    <property type="project" value="UniProtKB-EC"/>
</dbReference>
<dbReference type="NCBIfam" id="TIGR01496">
    <property type="entry name" value="DHPS"/>
    <property type="match status" value="1"/>
</dbReference>
<gene>
    <name evidence="14" type="ORF">SAMN04488502_101730</name>
</gene>
<dbReference type="PROSITE" id="PS50972">
    <property type="entry name" value="PTERIN_BINDING"/>
    <property type="match status" value="1"/>
</dbReference>
<evidence type="ECO:0000259" key="13">
    <source>
        <dbReference type="PROSITE" id="PS50972"/>
    </source>
</evidence>
<evidence type="ECO:0000256" key="4">
    <source>
        <dbReference type="ARBA" id="ARBA00009503"/>
    </source>
</evidence>
<dbReference type="GO" id="GO:0005829">
    <property type="term" value="C:cytosol"/>
    <property type="evidence" value="ECO:0007669"/>
    <property type="project" value="TreeGrafter"/>
</dbReference>
<evidence type="ECO:0000313" key="15">
    <source>
        <dbReference type="Proteomes" id="UP000214880"/>
    </source>
</evidence>
<evidence type="ECO:0000256" key="9">
    <source>
        <dbReference type="ARBA" id="ARBA00022842"/>
    </source>
</evidence>
<evidence type="ECO:0000256" key="8">
    <source>
        <dbReference type="ARBA" id="ARBA00022723"/>
    </source>
</evidence>
<dbReference type="GO" id="GO:0046872">
    <property type="term" value="F:metal ion binding"/>
    <property type="evidence" value="ECO:0007669"/>
    <property type="project" value="UniProtKB-KW"/>
</dbReference>
<dbReference type="OrthoDB" id="9811744at2"/>
<evidence type="ECO:0000256" key="6">
    <source>
        <dbReference type="ARBA" id="ARBA00016919"/>
    </source>
</evidence>
<dbReference type="InterPro" id="IPR045031">
    <property type="entry name" value="DHP_synth-like"/>
</dbReference>
<dbReference type="UniPathway" id="UPA00077">
    <property type="reaction ID" value="UER00156"/>
</dbReference>
<dbReference type="FunFam" id="3.20.20.20:FF:000006">
    <property type="entry name" value="Dihydropteroate synthase"/>
    <property type="match status" value="1"/>
</dbReference>
<keyword evidence="10" id="KW-0289">Folate biosynthesis</keyword>
<evidence type="ECO:0000256" key="12">
    <source>
        <dbReference type="ARBA" id="ARBA00053449"/>
    </source>
</evidence>
<comment type="pathway">
    <text evidence="3">Cofactor biosynthesis; tetrahydrofolate biosynthesis; 7,8-dihydrofolate from 2-amino-4-hydroxy-6-hydroxymethyl-7,8-dihydropteridine diphosphate and 4-aminobenzoate: step 1/2.</text>
</comment>
<keyword evidence="9" id="KW-0460">Magnesium</keyword>
<feature type="domain" description="Pterin-binding" evidence="13">
    <location>
        <begin position="141"/>
        <end position="390"/>
    </location>
</feature>
<organism evidence="14 15">
    <name type="scientific">Dendrosporobacter quercicolus</name>
    <dbReference type="NCBI Taxonomy" id="146817"/>
    <lineage>
        <taxon>Bacteria</taxon>
        <taxon>Bacillati</taxon>
        <taxon>Bacillota</taxon>
        <taxon>Negativicutes</taxon>
        <taxon>Selenomonadales</taxon>
        <taxon>Sporomusaceae</taxon>
        <taxon>Dendrosporobacter</taxon>
    </lineage>
</organism>
<comment type="cofactor">
    <cofactor evidence="2">
        <name>Mg(2+)</name>
        <dbReference type="ChEBI" id="CHEBI:18420"/>
    </cofactor>
</comment>
<accession>A0A1G9MMG1</accession>
<name>A0A1G9MMG1_9FIRM</name>
<evidence type="ECO:0000256" key="2">
    <source>
        <dbReference type="ARBA" id="ARBA00001946"/>
    </source>
</evidence>
<dbReference type="STRING" id="146817.SAMN04488502_101730"/>
<comment type="similarity">
    <text evidence="4">Belongs to the DHPS family.</text>
</comment>
<dbReference type="AlphaFoldDB" id="A0A1G9MMG1"/>
<keyword evidence="15" id="KW-1185">Reference proteome</keyword>
<dbReference type="SUPFAM" id="SSF51717">
    <property type="entry name" value="Dihydropteroate synthetase-like"/>
    <property type="match status" value="1"/>
</dbReference>